<comment type="caution">
    <text evidence="2">The sequence shown here is derived from an EMBL/GenBank/DDBJ whole genome shotgun (WGS) entry which is preliminary data.</text>
</comment>
<dbReference type="AlphaFoldDB" id="A0AAP0LL01"/>
<evidence type="ECO:0000313" key="2">
    <source>
        <dbReference type="EMBL" id="KAK9170044.1"/>
    </source>
</evidence>
<keyword evidence="1" id="KW-0863">Zinc-finger</keyword>
<keyword evidence="1" id="KW-0862">Zinc</keyword>
<sequence>MDSLRKTADEGYDVRCLVRPLLAPADFFRHWGAIVVNESQFYDAYTRNVFRKIQGEVNGMMYFHLDPNNENDISSIPDVEKFNIKECSIKNQHCMELSYIVEYRANGKYFDCNSRKFESSSLLCRHIFEVMKMNGIRKVHERYIMRRWRMDVLRRHSSIVHSGGYR</sequence>
<comment type="similarity">
    <text evidence="1">Belongs to the FHY3/FAR1 family.</text>
</comment>
<keyword evidence="3" id="KW-1185">Reference proteome</keyword>
<evidence type="ECO:0000313" key="3">
    <source>
        <dbReference type="Proteomes" id="UP001420932"/>
    </source>
</evidence>
<dbReference type="PANTHER" id="PTHR31669:SF283">
    <property type="entry name" value="PROTEIN FAR1-RELATED SEQUENCE"/>
    <property type="match status" value="1"/>
</dbReference>
<accession>A0AAP0LL01</accession>
<organism evidence="2 3">
    <name type="scientific">Stephania yunnanensis</name>
    <dbReference type="NCBI Taxonomy" id="152371"/>
    <lineage>
        <taxon>Eukaryota</taxon>
        <taxon>Viridiplantae</taxon>
        <taxon>Streptophyta</taxon>
        <taxon>Embryophyta</taxon>
        <taxon>Tracheophyta</taxon>
        <taxon>Spermatophyta</taxon>
        <taxon>Magnoliopsida</taxon>
        <taxon>Ranunculales</taxon>
        <taxon>Menispermaceae</taxon>
        <taxon>Menispermoideae</taxon>
        <taxon>Cissampelideae</taxon>
        <taxon>Stephania</taxon>
    </lineage>
</organism>
<dbReference type="EMBL" id="JBBNAF010000001">
    <property type="protein sequence ID" value="KAK9170044.1"/>
    <property type="molecule type" value="Genomic_DNA"/>
</dbReference>
<evidence type="ECO:0000256" key="1">
    <source>
        <dbReference type="RuleBase" id="RU367018"/>
    </source>
</evidence>
<dbReference type="GO" id="GO:0006355">
    <property type="term" value="P:regulation of DNA-templated transcription"/>
    <property type="evidence" value="ECO:0007669"/>
    <property type="project" value="UniProtKB-UniRule"/>
</dbReference>
<dbReference type="Proteomes" id="UP001420932">
    <property type="component" value="Unassembled WGS sequence"/>
</dbReference>
<reference evidence="2 3" key="1">
    <citation type="submission" date="2024-01" db="EMBL/GenBank/DDBJ databases">
        <title>Genome assemblies of Stephania.</title>
        <authorList>
            <person name="Yang L."/>
        </authorList>
    </citation>
    <scope>NUCLEOTIDE SEQUENCE [LARGE SCALE GENOMIC DNA]</scope>
    <source>
        <strain evidence="2">YNDBR</strain>
        <tissue evidence="2">Leaf</tissue>
    </source>
</reference>
<dbReference type="GO" id="GO:0008270">
    <property type="term" value="F:zinc ion binding"/>
    <property type="evidence" value="ECO:0007669"/>
    <property type="project" value="UniProtKB-UniRule"/>
</dbReference>
<keyword evidence="1" id="KW-0479">Metal-binding</keyword>
<name>A0AAP0LL01_9MAGN</name>
<dbReference type="PANTHER" id="PTHR31669">
    <property type="entry name" value="PROTEIN FAR1-RELATED SEQUENCE 10-RELATED"/>
    <property type="match status" value="1"/>
</dbReference>
<keyword evidence="1" id="KW-0539">Nucleus</keyword>
<comment type="function">
    <text evidence="1">Putative transcription activator involved in regulating light control of development.</text>
</comment>
<dbReference type="InterPro" id="IPR031052">
    <property type="entry name" value="FHY3/FAR1"/>
</dbReference>
<proteinExistence type="inferred from homology"/>
<protein>
    <recommendedName>
        <fullName evidence="1">Protein FAR1-RELATED SEQUENCE</fullName>
    </recommendedName>
</protein>
<comment type="subcellular location">
    <subcellularLocation>
        <location evidence="1">Nucleus</location>
    </subcellularLocation>
</comment>
<dbReference type="GO" id="GO:0005634">
    <property type="term" value="C:nucleus"/>
    <property type="evidence" value="ECO:0007669"/>
    <property type="project" value="UniProtKB-SubCell"/>
</dbReference>
<gene>
    <name evidence="2" type="ORF">Syun_002184</name>
</gene>